<evidence type="ECO:0000256" key="2">
    <source>
        <dbReference type="ARBA" id="ARBA00012415"/>
    </source>
</evidence>
<organism evidence="7 8">
    <name type="scientific">Peptoniphilus koenoeneniae</name>
    <dbReference type="NCBI Taxonomy" id="507751"/>
    <lineage>
        <taxon>Bacteria</taxon>
        <taxon>Bacillati</taxon>
        <taxon>Bacillota</taxon>
        <taxon>Tissierellia</taxon>
        <taxon>Tissierellales</taxon>
        <taxon>Peptoniphilaceae</taxon>
        <taxon>Peptoniphilus</taxon>
    </lineage>
</organism>
<evidence type="ECO:0000256" key="1">
    <source>
        <dbReference type="ARBA" id="ARBA00006890"/>
    </source>
</evidence>
<dbReference type="PANTHER" id="PTHR43197:SF1">
    <property type="entry name" value="UTP--GLUCOSE-1-PHOSPHATE URIDYLYLTRANSFERASE"/>
    <property type="match status" value="1"/>
</dbReference>
<evidence type="ECO:0000256" key="5">
    <source>
        <dbReference type="ARBA" id="ARBA00048128"/>
    </source>
</evidence>
<protein>
    <recommendedName>
        <fullName evidence="2">UTP--glucose-1-phosphate uridylyltransferase</fullName>
        <ecNumber evidence="2">2.7.7.9</ecNumber>
    </recommendedName>
</protein>
<feature type="domain" description="Nucleotidyl transferase" evidence="6">
    <location>
        <begin position="5"/>
        <end position="263"/>
    </location>
</feature>
<proteinExistence type="inferred from homology"/>
<comment type="similarity">
    <text evidence="1">Belongs to the UDPGP type 2 family.</text>
</comment>
<dbReference type="Proteomes" id="UP001236559">
    <property type="component" value="Unassembled WGS sequence"/>
</dbReference>
<dbReference type="EC" id="2.7.7.9" evidence="2"/>
<dbReference type="InterPro" id="IPR005771">
    <property type="entry name" value="GalU_uridylyltTrfase_bac/arc"/>
</dbReference>
<keyword evidence="4 7" id="KW-0548">Nucleotidyltransferase</keyword>
<dbReference type="EMBL" id="JAUSTN010000002">
    <property type="protein sequence ID" value="MDQ0274387.1"/>
    <property type="molecule type" value="Genomic_DNA"/>
</dbReference>
<evidence type="ECO:0000313" key="8">
    <source>
        <dbReference type="Proteomes" id="UP001236559"/>
    </source>
</evidence>
<dbReference type="CDD" id="cd02541">
    <property type="entry name" value="UGPase_prokaryotic"/>
    <property type="match status" value="1"/>
</dbReference>
<dbReference type="SUPFAM" id="SSF53448">
    <property type="entry name" value="Nucleotide-diphospho-sugar transferases"/>
    <property type="match status" value="1"/>
</dbReference>
<gene>
    <name evidence="7" type="ORF">J2S72_000395</name>
</gene>
<accession>A0ABU0AUA3</accession>
<dbReference type="Gene3D" id="3.90.550.10">
    <property type="entry name" value="Spore Coat Polysaccharide Biosynthesis Protein SpsA, Chain A"/>
    <property type="match status" value="1"/>
</dbReference>
<comment type="caution">
    <text evidence="7">The sequence shown here is derived from an EMBL/GenBank/DDBJ whole genome shotgun (WGS) entry which is preliminary data.</text>
</comment>
<dbReference type="InterPro" id="IPR005835">
    <property type="entry name" value="NTP_transferase_dom"/>
</dbReference>
<evidence type="ECO:0000259" key="6">
    <source>
        <dbReference type="Pfam" id="PF00483"/>
    </source>
</evidence>
<name>A0ABU0AUA3_9FIRM</name>
<dbReference type="PANTHER" id="PTHR43197">
    <property type="entry name" value="UTP--GLUCOSE-1-PHOSPHATE URIDYLYLTRANSFERASE"/>
    <property type="match status" value="1"/>
</dbReference>
<comment type="catalytic activity">
    <reaction evidence="5">
        <text>alpha-D-glucose 1-phosphate + UTP + H(+) = UDP-alpha-D-glucose + diphosphate</text>
        <dbReference type="Rhea" id="RHEA:19889"/>
        <dbReference type="ChEBI" id="CHEBI:15378"/>
        <dbReference type="ChEBI" id="CHEBI:33019"/>
        <dbReference type="ChEBI" id="CHEBI:46398"/>
        <dbReference type="ChEBI" id="CHEBI:58601"/>
        <dbReference type="ChEBI" id="CHEBI:58885"/>
        <dbReference type="EC" id="2.7.7.9"/>
    </reaction>
</comment>
<dbReference type="GO" id="GO:0003983">
    <property type="term" value="F:UTP:glucose-1-phosphate uridylyltransferase activity"/>
    <property type="evidence" value="ECO:0007669"/>
    <property type="project" value="UniProtKB-EC"/>
</dbReference>
<sequence length="281" mass="31730">MKIKKAVIPAAGLGTRFLPITKSIPKEMLPIIDRPVIDFIVQEIVDAGIEELLIISGRNKSPIEDYFDNNPEIEEDLLKKNKIDLYNCASFKYPLEITFKRQGKPLGLGHAVLMAENFTCGQDFALLLGDEIIDPPHAISQLIEKYEKVNSTVIGTRKVPREDLTKYGIIDGENFGDLIKVNSLVEKPPIEKAPSNFAIMGRYVIKNEIFEILKNTKAGHGGEIQLTDALNTLAHNSQVYAYEFSGQRFDTGNKLEYVKAQVYYALQKEYSKELLYFLKNL</sequence>
<dbReference type="Pfam" id="PF00483">
    <property type="entry name" value="NTP_transferase"/>
    <property type="match status" value="1"/>
</dbReference>
<evidence type="ECO:0000256" key="3">
    <source>
        <dbReference type="ARBA" id="ARBA00022679"/>
    </source>
</evidence>
<keyword evidence="8" id="KW-1185">Reference proteome</keyword>
<evidence type="ECO:0000256" key="4">
    <source>
        <dbReference type="ARBA" id="ARBA00022695"/>
    </source>
</evidence>
<keyword evidence="3 7" id="KW-0808">Transferase</keyword>
<dbReference type="InterPro" id="IPR029044">
    <property type="entry name" value="Nucleotide-diphossugar_trans"/>
</dbReference>
<evidence type="ECO:0000313" key="7">
    <source>
        <dbReference type="EMBL" id="MDQ0274387.1"/>
    </source>
</evidence>
<reference evidence="7 8" key="1">
    <citation type="submission" date="2023-07" db="EMBL/GenBank/DDBJ databases">
        <title>Genomic Encyclopedia of Type Strains, Phase IV (KMG-IV): sequencing the most valuable type-strain genomes for metagenomic binning, comparative biology and taxonomic classification.</title>
        <authorList>
            <person name="Goeker M."/>
        </authorList>
    </citation>
    <scope>NUCLEOTIDE SEQUENCE [LARGE SCALE GENOMIC DNA]</scope>
    <source>
        <strain evidence="7 8">DSM 22616</strain>
    </source>
</reference>
<dbReference type="RefSeq" id="WP_307494890.1">
    <property type="nucleotide sequence ID" value="NZ_JAUSTN010000002.1"/>
</dbReference>